<feature type="compositionally biased region" description="Basic and acidic residues" evidence="1">
    <location>
        <begin position="7"/>
        <end position="38"/>
    </location>
</feature>
<evidence type="ECO:0000256" key="2">
    <source>
        <dbReference type="SAM" id="Phobius"/>
    </source>
</evidence>
<feature type="compositionally biased region" description="Low complexity" evidence="1">
    <location>
        <begin position="39"/>
        <end position="48"/>
    </location>
</feature>
<protein>
    <recommendedName>
        <fullName evidence="5">DUF2637 domain-containing protein</fullName>
    </recommendedName>
</protein>
<evidence type="ECO:0000256" key="1">
    <source>
        <dbReference type="SAM" id="MobiDB-lite"/>
    </source>
</evidence>
<feature type="transmembrane region" description="Helical" evidence="2">
    <location>
        <begin position="221"/>
        <end position="241"/>
    </location>
</feature>
<organism evidence="3 4">
    <name type="scientific">Streptomyces chengmaiensis</name>
    <dbReference type="NCBI Taxonomy" id="3040919"/>
    <lineage>
        <taxon>Bacteria</taxon>
        <taxon>Bacillati</taxon>
        <taxon>Actinomycetota</taxon>
        <taxon>Actinomycetes</taxon>
        <taxon>Kitasatosporales</taxon>
        <taxon>Streptomycetaceae</taxon>
        <taxon>Streptomyces</taxon>
    </lineage>
</organism>
<evidence type="ECO:0008006" key="5">
    <source>
        <dbReference type="Google" id="ProtNLM"/>
    </source>
</evidence>
<sequence length="539" mass="59576">MSITDFRTAKREDQEARARQAREDEELRARLSREEKQQAFEQEQARQAAEQEAKDREAERIRKERKGKADAELAKKQAALAAKVQADKERRREKARRRKERRERFVAQVNAAPKWLAEQLDLAAALAVMACSIAPALISQASSLKDTGLVVSMGWLGWLLVTLLPVMLECSAWAATAGEAKAMKQKRSPWPYRIAVYCFASLAASVNYWHGADIGGKTWGVALGSVLAASSIIPIIVWQLVQLGRHRAYRDEMEDARQARKDAKKTRKVRKKELPKVWETAVRLRAIAGYERLSEEDAWLVAYGVYEGAVSEMLSDELLRLLSADMLGNLVDAEGRRSVVLEELTAVRLERQKLSETLSAKAPENDPGRSVDGSAEGAVTLPTRVFEGSSTGLVIRPGTHQLRTVSPQINTSVPPSAHTSETAPARTRDTSRPRTRKARATNAVRKLSPGAKKAAAETAKAASTDENAAIEAWVLTEIQAGRIPSRKGVEEETVRRRKDVHGVKAAAKLGVPSKTWCYDRISKAKAARGPRLVSDQRSA</sequence>
<keyword evidence="4" id="KW-1185">Reference proteome</keyword>
<feature type="region of interest" description="Disordered" evidence="1">
    <location>
        <begin position="1"/>
        <end position="72"/>
    </location>
</feature>
<feature type="region of interest" description="Disordered" evidence="1">
    <location>
        <begin position="408"/>
        <end position="442"/>
    </location>
</feature>
<keyword evidence="2" id="KW-0812">Transmembrane</keyword>
<keyword evidence="2" id="KW-1133">Transmembrane helix</keyword>
<keyword evidence="2" id="KW-0472">Membrane</keyword>
<accession>A0ABT6HYQ1</accession>
<reference evidence="3 4" key="1">
    <citation type="submission" date="2023-04" db="EMBL/GenBank/DDBJ databases">
        <title>Streptomyces chengmaiensis sp. nov. isolated from the stem of mangrove plant in Hainan.</title>
        <authorList>
            <person name="Huang X."/>
            <person name="Zhou S."/>
            <person name="Chu X."/>
            <person name="Xie Y."/>
            <person name="Lin Y."/>
        </authorList>
    </citation>
    <scope>NUCLEOTIDE SEQUENCE [LARGE SCALE GENOMIC DNA]</scope>
    <source>
        <strain evidence="3 4">HNM0663</strain>
    </source>
</reference>
<feature type="compositionally biased region" description="Basic and acidic residues" evidence="1">
    <location>
        <begin position="49"/>
        <end position="72"/>
    </location>
</feature>
<evidence type="ECO:0000313" key="3">
    <source>
        <dbReference type="EMBL" id="MDH2393393.1"/>
    </source>
</evidence>
<evidence type="ECO:0000313" key="4">
    <source>
        <dbReference type="Proteomes" id="UP001223144"/>
    </source>
</evidence>
<name>A0ABT6HYQ1_9ACTN</name>
<dbReference type="EMBL" id="JARWBG010000065">
    <property type="protein sequence ID" value="MDH2393393.1"/>
    <property type="molecule type" value="Genomic_DNA"/>
</dbReference>
<feature type="transmembrane region" description="Helical" evidence="2">
    <location>
        <begin position="155"/>
        <end position="178"/>
    </location>
</feature>
<comment type="caution">
    <text evidence="3">The sequence shown here is derived from an EMBL/GenBank/DDBJ whole genome shotgun (WGS) entry which is preliminary data.</text>
</comment>
<dbReference type="Proteomes" id="UP001223144">
    <property type="component" value="Unassembled WGS sequence"/>
</dbReference>
<proteinExistence type="predicted"/>
<gene>
    <name evidence="3" type="ORF">QCN29_32440</name>
</gene>
<dbReference type="RefSeq" id="WP_279932647.1">
    <property type="nucleotide sequence ID" value="NZ_JARWBG010000065.1"/>
</dbReference>
<feature type="transmembrane region" description="Helical" evidence="2">
    <location>
        <begin position="190"/>
        <end position="209"/>
    </location>
</feature>
<feature type="transmembrane region" description="Helical" evidence="2">
    <location>
        <begin position="122"/>
        <end position="143"/>
    </location>
</feature>
<feature type="compositionally biased region" description="Polar residues" evidence="1">
    <location>
        <begin position="408"/>
        <end position="422"/>
    </location>
</feature>
<feature type="region of interest" description="Disordered" evidence="1">
    <location>
        <begin position="81"/>
        <end position="100"/>
    </location>
</feature>